<dbReference type="Pfam" id="PF12710">
    <property type="entry name" value="HAD"/>
    <property type="match status" value="1"/>
</dbReference>
<dbReference type="OrthoDB" id="9784466at2"/>
<reference evidence="1 2" key="1">
    <citation type="submission" date="2019-03" db="EMBL/GenBank/DDBJ databases">
        <title>Genomic Encyclopedia of Archaeal and Bacterial Type Strains, Phase II (KMG-II): from individual species to whole genera.</title>
        <authorList>
            <person name="Goeker M."/>
        </authorList>
    </citation>
    <scope>NUCLEOTIDE SEQUENCE [LARGE SCALE GENOMIC DNA]</scope>
    <source>
        <strain evidence="1 2">ATCC 25309</strain>
    </source>
</reference>
<dbReference type="EMBL" id="SOCA01000003">
    <property type="protein sequence ID" value="TDU70876.1"/>
    <property type="molecule type" value="Genomic_DNA"/>
</dbReference>
<proteinExistence type="predicted"/>
<name>A0A4R7S0B7_9BACT</name>
<evidence type="ECO:0000313" key="2">
    <source>
        <dbReference type="Proteomes" id="UP000295662"/>
    </source>
</evidence>
<dbReference type="Proteomes" id="UP000295662">
    <property type="component" value="Unassembled WGS sequence"/>
</dbReference>
<evidence type="ECO:0000313" key="1">
    <source>
        <dbReference type="EMBL" id="TDU70876.1"/>
    </source>
</evidence>
<protein>
    <submittedName>
        <fullName evidence="1">HAD superfamily hydrolase (TIGR01490 family)</fullName>
    </submittedName>
</protein>
<dbReference type="Gene3D" id="3.40.50.1000">
    <property type="entry name" value="HAD superfamily/HAD-like"/>
    <property type="match status" value="1"/>
</dbReference>
<keyword evidence="1" id="KW-0378">Hydrolase</keyword>
<dbReference type="GO" id="GO:0016787">
    <property type="term" value="F:hydrolase activity"/>
    <property type="evidence" value="ECO:0007669"/>
    <property type="project" value="UniProtKB-KW"/>
</dbReference>
<accession>A0A4R7S0B7</accession>
<dbReference type="Gene3D" id="1.20.1440.100">
    <property type="entry name" value="SG protein - dephosphorylation function"/>
    <property type="match status" value="1"/>
</dbReference>
<dbReference type="InterPro" id="IPR036412">
    <property type="entry name" value="HAD-like_sf"/>
</dbReference>
<keyword evidence="2" id="KW-1185">Reference proteome</keyword>
<dbReference type="SUPFAM" id="SSF56784">
    <property type="entry name" value="HAD-like"/>
    <property type="match status" value="1"/>
</dbReference>
<gene>
    <name evidence="1" type="ORF">EI77_01994</name>
</gene>
<sequence length="249" mass="28622">MRYAFFDLDHTLLPFDTQTLFCNYVLHRHPWRVVLHAWFVPYALGRAIGVVSTETAKRAFLSYLWGMKRAHLRRLARDFAHDCVDTWIYQELRAEILRHKHQGRKLVLNTASPDFYAEEIASVLDFDHCISTRFQIGNIVPLRPPLTGTNNKRDAKIAAMKASIPGVAALTDEQRFHCWAYSDSAADIPLLEFCGNRILVHPSGSLRKHFPEHDVTVLTPRRPYWGKMGDMLSSLRQIFGLHSENGPAR</sequence>
<dbReference type="RefSeq" id="WP_133795081.1">
    <property type="nucleotide sequence ID" value="NZ_SOCA01000003.1"/>
</dbReference>
<organism evidence="1 2">
    <name type="scientific">Prosthecobacter fusiformis</name>
    <dbReference type="NCBI Taxonomy" id="48464"/>
    <lineage>
        <taxon>Bacteria</taxon>
        <taxon>Pseudomonadati</taxon>
        <taxon>Verrucomicrobiota</taxon>
        <taxon>Verrucomicrobiia</taxon>
        <taxon>Verrucomicrobiales</taxon>
        <taxon>Verrucomicrobiaceae</taxon>
        <taxon>Prosthecobacter</taxon>
    </lineage>
</organism>
<dbReference type="AlphaFoldDB" id="A0A4R7S0B7"/>
<dbReference type="InterPro" id="IPR023214">
    <property type="entry name" value="HAD_sf"/>
</dbReference>
<comment type="caution">
    <text evidence="1">The sequence shown here is derived from an EMBL/GenBank/DDBJ whole genome shotgun (WGS) entry which is preliminary data.</text>
</comment>